<dbReference type="EMBL" id="JANPWB010000012">
    <property type="protein sequence ID" value="KAJ1120621.1"/>
    <property type="molecule type" value="Genomic_DNA"/>
</dbReference>
<dbReference type="Proteomes" id="UP001066276">
    <property type="component" value="Chromosome 8"/>
</dbReference>
<evidence type="ECO:0000313" key="2">
    <source>
        <dbReference type="EMBL" id="KAJ1120621.1"/>
    </source>
</evidence>
<name>A0AAV7NX48_PLEWA</name>
<feature type="region of interest" description="Disordered" evidence="1">
    <location>
        <begin position="1"/>
        <end position="107"/>
    </location>
</feature>
<evidence type="ECO:0000256" key="1">
    <source>
        <dbReference type="SAM" id="MobiDB-lite"/>
    </source>
</evidence>
<proteinExistence type="predicted"/>
<feature type="compositionally biased region" description="Polar residues" evidence="1">
    <location>
        <begin position="87"/>
        <end position="103"/>
    </location>
</feature>
<gene>
    <name evidence="2" type="ORF">NDU88_008783</name>
</gene>
<accession>A0AAV7NX48</accession>
<feature type="compositionally biased region" description="Basic and acidic residues" evidence="1">
    <location>
        <begin position="11"/>
        <end position="23"/>
    </location>
</feature>
<dbReference type="AlphaFoldDB" id="A0AAV7NX48"/>
<protein>
    <submittedName>
        <fullName evidence="2">Uncharacterized protein</fullName>
    </submittedName>
</protein>
<comment type="caution">
    <text evidence="2">The sequence shown here is derived from an EMBL/GenBank/DDBJ whole genome shotgun (WGS) entry which is preliminary data.</text>
</comment>
<reference evidence="2" key="1">
    <citation type="journal article" date="2022" name="bioRxiv">
        <title>Sequencing and chromosome-scale assembly of the giantPleurodeles waltlgenome.</title>
        <authorList>
            <person name="Brown T."/>
            <person name="Elewa A."/>
            <person name="Iarovenko S."/>
            <person name="Subramanian E."/>
            <person name="Araus A.J."/>
            <person name="Petzold A."/>
            <person name="Susuki M."/>
            <person name="Suzuki K.-i.T."/>
            <person name="Hayashi T."/>
            <person name="Toyoda A."/>
            <person name="Oliveira C."/>
            <person name="Osipova E."/>
            <person name="Leigh N.D."/>
            <person name="Simon A."/>
            <person name="Yun M.H."/>
        </authorList>
    </citation>
    <scope>NUCLEOTIDE SEQUENCE</scope>
    <source>
        <strain evidence="2">20211129_DDA</strain>
        <tissue evidence="2">Liver</tissue>
    </source>
</reference>
<keyword evidence="3" id="KW-1185">Reference proteome</keyword>
<organism evidence="2 3">
    <name type="scientific">Pleurodeles waltl</name>
    <name type="common">Iberian ribbed newt</name>
    <dbReference type="NCBI Taxonomy" id="8319"/>
    <lineage>
        <taxon>Eukaryota</taxon>
        <taxon>Metazoa</taxon>
        <taxon>Chordata</taxon>
        <taxon>Craniata</taxon>
        <taxon>Vertebrata</taxon>
        <taxon>Euteleostomi</taxon>
        <taxon>Amphibia</taxon>
        <taxon>Batrachia</taxon>
        <taxon>Caudata</taxon>
        <taxon>Salamandroidea</taxon>
        <taxon>Salamandridae</taxon>
        <taxon>Pleurodelinae</taxon>
        <taxon>Pleurodeles</taxon>
    </lineage>
</organism>
<sequence>MGSSELGTEPSRADAQSRAEPSRAEPGTEPSQGQNRARRRRPEPSQAQTPRAEAEPGAGTQSRARRRHPEPSQAQNRAAQTPRAEPGTSSERSPQCMRESQTAYLGPGVRLRPFLLSAGRLHSNHGSINSCQPCIRRERGSRGRQAWPSAS</sequence>
<evidence type="ECO:0000313" key="3">
    <source>
        <dbReference type="Proteomes" id="UP001066276"/>
    </source>
</evidence>